<evidence type="ECO:0000259" key="1">
    <source>
        <dbReference type="Pfam" id="PF10592"/>
    </source>
</evidence>
<dbReference type="EMBL" id="FNAP01000002">
    <property type="protein sequence ID" value="SDD96924.1"/>
    <property type="molecule type" value="Genomic_DNA"/>
</dbReference>
<dbReference type="Pfam" id="PF10592">
    <property type="entry name" value="AIPR"/>
    <property type="match status" value="1"/>
</dbReference>
<name>A0A1G6Z2F4_9PROT</name>
<evidence type="ECO:0000313" key="2">
    <source>
        <dbReference type="EMBL" id="SDD96924.1"/>
    </source>
</evidence>
<dbReference type="InterPro" id="IPR018891">
    <property type="entry name" value="AIPR_C"/>
</dbReference>
<accession>A0A1G6Z2F4</accession>
<proteinExistence type="predicted"/>
<sequence>MGIVQIRQIRAHLEKNYIPHVDISDVLSKGKEEKEKASISRALAALSIAAEADVEPVAACKSVVDGYDDNGIDALYYSSGDKVLYICQAKWSANEDKTLEVGEVQKFVQGVKDLLNAHFGRFNKKVKDRRRSIDLAINEARKIALVVACSSKSDLSKHSRRIIDDAVNEVNDTGEIMSFTLFKQDNLYSIVSQGGRGSPINVDVTIFEWGCITEPFQAYYGQVAASDVASWGAKHGNKIFSKNIRSFLGGNTNVNSSIAQSLQNGPQYFWYLNNGITALSSTVIKKPAGGSSRTSKTFECIDFQIVNGAQTLGVLKEISATDSSSLDHARVPIKIISLENCPDNFAMDVTRATNTQNRVDARNFVALDPTHERLRNELLIDEIEYEFRQGEGEPRGKNQFGLVEATVALVCFQHDVTLCVQAKREIGKIWEDLDSPAYVSLFNDGLTGSKMWNVVKLLRIIEDIIRTKKADDIDHKTKQILTHGNRFIPHIVMQKLETSGVDDPSFSEKVDSCSISALTERVIDQTETTINADFPGAYIQTLFKNNKKCQDIKRSILRGKD</sequence>
<dbReference type="RefSeq" id="WP_176793365.1">
    <property type="nucleotide sequence ID" value="NZ_FNAP01000002.1"/>
</dbReference>
<dbReference type="STRING" id="69960.SAMN05421720_102228"/>
<feature type="domain" description="Abortive phage infection protein C-terminal" evidence="1">
    <location>
        <begin position="240"/>
        <end position="491"/>
    </location>
</feature>
<organism evidence="2 3">
    <name type="scientific">Rhodospira trueperi</name>
    <dbReference type="NCBI Taxonomy" id="69960"/>
    <lineage>
        <taxon>Bacteria</taxon>
        <taxon>Pseudomonadati</taxon>
        <taxon>Pseudomonadota</taxon>
        <taxon>Alphaproteobacteria</taxon>
        <taxon>Rhodospirillales</taxon>
        <taxon>Rhodospirillaceae</taxon>
        <taxon>Rhodospira</taxon>
    </lineage>
</organism>
<reference evidence="2 3" key="1">
    <citation type="submission" date="2016-10" db="EMBL/GenBank/DDBJ databases">
        <authorList>
            <person name="de Groot N.N."/>
        </authorList>
    </citation>
    <scope>NUCLEOTIDE SEQUENCE [LARGE SCALE GENOMIC DNA]</scope>
    <source>
        <strain evidence="2 3">ATCC 700224</strain>
    </source>
</reference>
<protein>
    <submittedName>
        <fullName evidence="2">AIPR protein</fullName>
    </submittedName>
</protein>
<dbReference type="Proteomes" id="UP000199412">
    <property type="component" value="Unassembled WGS sequence"/>
</dbReference>
<keyword evidence="3" id="KW-1185">Reference proteome</keyword>
<evidence type="ECO:0000313" key="3">
    <source>
        <dbReference type="Proteomes" id="UP000199412"/>
    </source>
</evidence>
<gene>
    <name evidence="2" type="ORF">SAMN05421720_102228</name>
</gene>
<dbReference type="AlphaFoldDB" id="A0A1G6Z2F4"/>